<keyword evidence="8" id="KW-0626">Porin</keyword>
<comment type="subunit">
    <text evidence="2">Homotrimer.</text>
</comment>
<evidence type="ECO:0000256" key="3">
    <source>
        <dbReference type="ARBA" id="ARBA00022448"/>
    </source>
</evidence>
<feature type="chain" id="PRO_5012748585" evidence="11">
    <location>
        <begin position="26"/>
        <end position="494"/>
    </location>
</feature>
<dbReference type="OrthoDB" id="5932506at2"/>
<dbReference type="GO" id="GO:0046930">
    <property type="term" value="C:pore complex"/>
    <property type="evidence" value="ECO:0007669"/>
    <property type="project" value="UniProtKB-KW"/>
</dbReference>
<evidence type="ECO:0000256" key="10">
    <source>
        <dbReference type="ARBA" id="ARBA00023237"/>
    </source>
</evidence>
<evidence type="ECO:0000256" key="4">
    <source>
        <dbReference type="ARBA" id="ARBA00022452"/>
    </source>
</evidence>
<dbReference type="InterPro" id="IPR023614">
    <property type="entry name" value="Porin_dom_sf"/>
</dbReference>
<dbReference type="InterPro" id="IPR033900">
    <property type="entry name" value="Gram_neg_porin_domain"/>
</dbReference>
<evidence type="ECO:0000256" key="6">
    <source>
        <dbReference type="ARBA" id="ARBA00022729"/>
    </source>
</evidence>
<dbReference type="AlphaFoldDB" id="A0A1M7DRE3"/>
<evidence type="ECO:0000256" key="1">
    <source>
        <dbReference type="ARBA" id="ARBA00004571"/>
    </source>
</evidence>
<dbReference type="PANTHER" id="PTHR34501">
    <property type="entry name" value="PROTEIN YDDL-RELATED"/>
    <property type="match status" value="1"/>
</dbReference>
<keyword evidence="4" id="KW-1134">Transmembrane beta strand</keyword>
<dbReference type="RefSeq" id="WP_079543985.1">
    <property type="nucleotide sequence ID" value="NZ_LT670844.1"/>
</dbReference>
<feature type="signal peptide" evidence="11">
    <location>
        <begin position="1"/>
        <end position="25"/>
    </location>
</feature>
<keyword evidence="3" id="KW-0813">Transport</keyword>
<accession>A0A1M7DRE3</accession>
<feature type="domain" description="Porin" evidence="12">
    <location>
        <begin position="34"/>
        <end position="470"/>
    </location>
</feature>
<dbReference type="CDD" id="cd00342">
    <property type="entry name" value="gram_neg_porins"/>
    <property type="match status" value="1"/>
</dbReference>
<evidence type="ECO:0000313" key="14">
    <source>
        <dbReference type="Proteomes" id="UP000189935"/>
    </source>
</evidence>
<proteinExistence type="predicted"/>
<dbReference type="EMBL" id="LT670844">
    <property type="protein sequence ID" value="SHL81968.1"/>
    <property type="molecule type" value="Genomic_DNA"/>
</dbReference>
<dbReference type="Proteomes" id="UP000189935">
    <property type="component" value="Chromosome I"/>
</dbReference>
<sequence>MARTAWLTVLAGLGLLLATASEASAADDIIATKAAPAASAQAPSQPATCTSLEEFVATACPLTWNGITVYGTIDGGVTWRSHGAPFNGTSAVGVDYLIQKYSRGPRWDLAPNGLTNSNIGIKGNEPLAPGWAFIFDLQAGFDPYSLHLSNGPHSDFQNIGVPLTSQDSYADSSRAGQFYNAVGYLGVSSPYGTLTVFRQNNLTLDAIFAYDPMSLSYAFSPIGWQGITCGVGDTQDCRFSTSVKYHVNIGQFRVAALWQFGGYELNNAATGSYQLQIGGDITNLAGGTLSLDAIGSYVQNAVSITLGGNTLPAVLPQFLTATLSDNSSVMLVGKYSNGPLKLFAGYEFIRYAPPSNRFAPGTGFSDIAGDFVCAACTAINGTNISNTAFDAGDKLFHVFWTGVKYAVTDNLDVIGAYYHYTQPTFGAFVNCTNPSAFSNCHGTFDAVSFVVDWQFAKKFDAYAGIMFSQVNGGLANGFLNRSSIDPTVGLRFRF</sequence>
<dbReference type="SUPFAM" id="SSF56935">
    <property type="entry name" value="Porins"/>
    <property type="match status" value="1"/>
</dbReference>
<evidence type="ECO:0000256" key="8">
    <source>
        <dbReference type="ARBA" id="ARBA00023114"/>
    </source>
</evidence>
<dbReference type="Gene3D" id="2.40.160.10">
    <property type="entry name" value="Porin"/>
    <property type="match status" value="1"/>
</dbReference>
<evidence type="ECO:0000256" key="5">
    <source>
        <dbReference type="ARBA" id="ARBA00022692"/>
    </source>
</evidence>
<evidence type="ECO:0000256" key="2">
    <source>
        <dbReference type="ARBA" id="ARBA00011233"/>
    </source>
</evidence>
<keyword evidence="9" id="KW-0472">Membrane</keyword>
<keyword evidence="6 11" id="KW-0732">Signal</keyword>
<dbReference type="Pfam" id="PF13609">
    <property type="entry name" value="Porin_4"/>
    <property type="match status" value="1"/>
</dbReference>
<evidence type="ECO:0000313" key="13">
    <source>
        <dbReference type="EMBL" id="SHL81968.1"/>
    </source>
</evidence>
<dbReference type="GO" id="GO:0006811">
    <property type="term" value="P:monoatomic ion transport"/>
    <property type="evidence" value="ECO:0007669"/>
    <property type="project" value="UniProtKB-KW"/>
</dbReference>
<comment type="subcellular location">
    <subcellularLocation>
        <location evidence="1">Cell outer membrane</location>
        <topology evidence="1">Multi-pass membrane protein</topology>
    </subcellularLocation>
</comment>
<keyword evidence="10" id="KW-0998">Cell outer membrane</keyword>
<evidence type="ECO:0000256" key="9">
    <source>
        <dbReference type="ARBA" id="ARBA00023136"/>
    </source>
</evidence>
<evidence type="ECO:0000259" key="12">
    <source>
        <dbReference type="Pfam" id="PF13609"/>
    </source>
</evidence>
<protein>
    <submittedName>
        <fullName evidence="13">Outer membrane protein (Porin)</fullName>
    </submittedName>
</protein>
<dbReference type="GO" id="GO:0009279">
    <property type="term" value="C:cell outer membrane"/>
    <property type="evidence" value="ECO:0007669"/>
    <property type="project" value="UniProtKB-SubCell"/>
</dbReference>
<dbReference type="InterPro" id="IPR050298">
    <property type="entry name" value="Gram-neg_bact_OMP"/>
</dbReference>
<name>A0A1M7DRE3_9BRAD</name>
<evidence type="ECO:0000256" key="11">
    <source>
        <dbReference type="SAM" id="SignalP"/>
    </source>
</evidence>
<dbReference type="PANTHER" id="PTHR34501:SF9">
    <property type="entry name" value="MAJOR OUTER MEMBRANE PROTEIN P.IA"/>
    <property type="match status" value="1"/>
</dbReference>
<keyword evidence="5" id="KW-0812">Transmembrane</keyword>
<keyword evidence="7" id="KW-0406">Ion transport</keyword>
<gene>
    <name evidence="13" type="ORF">SAMN05444159_6902</name>
</gene>
<dbReference type="GO" id="GO:0015288">
    <property type="term" value="F:porin activity"/>
    <property type="evidence" value="ECO:0007669"/>
    <property type="project" value="UniProtKB-KW"/>
</dbReference>
<evidence type="ECO:0000256" key="7">
    <source>
        <dbReference type="ARBA" id="ARBA00023065"/>
    </source>
</evidence>
<organism evidence="13 14">
    <name type="scientific">Bradyrhizobium lablabi</name>
    <dbReference type="NCBI Taxonomy" id="722472"/>
    <lineage>
        <taxon>Bacteria</taxon>
        <taxon>Pseudomonadati</taxon>
        <taxon>Pseudomonadota</taxon>
        <taxon>Alphaproteobacteria</taxon>
        <taxon>Hyphomicrobiales</taxon>
        <taxon>Nitrobacteraceae</taxon>
        <taxon>Bradyrhizobium</taxon>
    </lineage>
</organism>
<reference evidence="13 14" key="1">
    <citation type="submission" date="2016-11" db="EMBL/GenBank/DDBJ databases">
        <authorList>
            <person name="Jaros S."/>
            <person name="Januszkiewicz K."/>
            <person name="Wedrychowicz H."/>
        </authorList>
    </citation>
    <scope>NUCLEOTIDE SEQUENCE [LARGE SCALE GENOMIC DNA]</scope>
    <source>
        <strain evidence="13 14">GAS499</strain>
    </source>
</reference>